<dbReference type="PROSITE" id="PS50887">
    <property type="entry name" value="GGDEF"/>
    <property type="match status" value="1"/>
</dbReference>
<evidence type="ECO:0000259" key="1">
    <source>
        <dbReference type="PROSITE" id="PS50887"/>
    </source>
</evidence>
<accession>F3GRI0</accession>
<feature type="domain" description="GGDEF" evidence="1">
    <location>
        <begin position="1"/>
        <end position="39"/>
    </location>
</feature>
<organism evidence="2 3">
    <name type="scientific">Pseudomonas syringae pv. pisi str. 1704B</name>
    <dbReference type="NCBI Taxonomy" id="629263"/>
    <lineage>
        <taxon>Bacteria</taxon>
        <taxon>Pseudomonadati</taxon>
        <taxon>Pseudomonadota</taxon>
        <taxon>Gammaproteobacteria</taxon>
        <taxon>Pseudomonadales</taxon>
        <taxon>Pseudomonadaceae</taxon>
        <taxon>Pseudomonas</taxon>
        <taxon>Pseudomonas syringae</taxon>
    </lineage>
</organism>
<feature type="non-terminal residue" evidence="2">
    <location>
        <position position="39"/>
    </location>
</feature>
<gene>
    <name evidence="2" type="ORF">PSYPI_47753</name>
</gene>
<dbReference type="HOGENOM" id="CLU_3321884_0_0_6"/>
<dbReference type="InterPro" id="IPR029787">
    <property type="entry name" value="Nucleotide_cyclase"/>
</dbReference>
<sequence length="39" mass="4152">MLCRLAGDRFVVLLPNTGESQAKLLALELQQAVASLGPK</sequence>
<dbReference type="Proteomes" id="UP000004986">
    <property type="component" value="Unassembled WGS sequence"/>
</dbReference>
<dbReference type="SUPFAM" id="SSF55073">
    <property type="entry name" value="Nucleotide cyclase"/>
    <property type="match status" value="1"/>
</dbReference>
<dbReference type="InterPro" id="IPR000160">
    <property type="entry name" value="GGDEF_dom"/>
</dbReference>
<dbReference type="InterPro" id="IPR043128">
    <property type="entry name" value="Rev_trsase/Diguanyl_cyclase"/>
</dbReference>
<proteinExistence type="predicted"/>
<name>F3GRI0_PSESJ</name>
<keyword evidence="3" id="KW-1185">Reference proteome</keyword>
<dbReference type="AlphaFoldDB" id="F3GRI0"/>
<evidence type="ECO:0000313" key="3">
    <source>
        <dbReference type="Proteomes" id="UP000004986"/>
    </source>
</evidence>
<reference evidence="2 3" key="1">
    <citation type="journal article" date="2011" name="PLoS Pathog.">
        <title>Dynamic evolution of pathogenicity revealed by sequencing and comparative genomics of 19 Pseudomonas syringae isolates.</title>
        <authorList>
            <person name="Baltrus D.A."/>
            <person name="Nishimura M.T."/>
            <person name="Romanchuk A."/>
            <person name="Chang J.H."/>
            <person name="Mukhtar M.S."/>
            <person name="Cherkis K."/>
            <person name="Roach J."/>
            <person name="Grant S.R."/>
            <person name="Jones C.D."/>
            <person name="Dangl J.L."/>
        </authorList>
    </citation>
    <scope>NUCLEOTIDE SEQUENCE [LARGE SCALE GENOMIC DNA]</scope>
    <source>
        <strain evidence="2 3">1704B</strain>
    </source>
</reference>
<dbReference type="Gene3D" id="3.30.70.270">
    <property type="match status" value="1"/>
</dbReference>
<protein>
    <recommendedName>
        <fullName evidence="1">GGDEF domain-containing protein</fullName>
    </recommendedName>
</protein>
<comment type="caution">
    <text evidence="2">The sequence shown here is derived from an EMBL/GenBank/DDBJ whole genome shotgun (WGS) entry which is preliminary data.</text>
</comment>
<dbReference type="EMBL" id="AEAI01004580">
    <property type="protein sequence ID" value="EGH49683.1"/>
    <property type="molecule type" value="Genomic_DNA"/>
</dbReference>
<evidence type="ECO:0000313" key="2">
    <source>
        <dbReference type="EMBL" id="EGH49683.1"/>
    </source>
</evidence>